<organism evidence="2 3">
    <name type="scientific">Microbacterium imperiale</name>
    <dbReference type="NCBI Taxonomy" id="33884"/>
    <lineage>
        <taxon>Bacteria</taxon>
        <taxon>Bacillati</taxon>
        <taxon>Actinomycetota</taxon>
        <taxon>Actinomycetes</taxon>
        <taxon>Micrococcales</taxon>
        <taxon>Microbacteriaceae</taxon>
        <taxon>Microbacterium</taxon>
    </lineage>
</organism>
<reference evidence="2" key="2">
    <citation type="submission" date="2023-01" db="EMBL/GenBank/DDBJ databases">
        <authorList>
            <person name="Sun Q."/>
            <person name="Evtushenko L."/>
        </authorList>
    </citation>
    <scope>NUCLEOTIDE SEQUENCE</scope>
    <source>
        <strain evidence="2">VKM Ac-1447</strain>
    </source>
</reference>
<reference evidence="2" key="1">
    <citation type="journal article" date="2014" name="Int. J. Syst. Evol. Microbiol.">
        <title>Complete genome sequence of Corynebacterium casei LMG S-19264T (=DSM 44701T), isolated from a smear-ripened cheese.</title>
        <authorList>
            <consortium name="US DOE Joint Genome Institute (JGI-PGF)"/>
            <person name="Walter F."/>
            <person name="Albersmeier A."/>
            <person name="Kalinowski J."/>
            <person name="Ruckert C."/>
        </authorList>
    </citation>
    <scope>NUCLEOTIDE SEQUENCE</scope>
    <source>
        <strain evidence="2">VKM Ac-1447</strain>
    </source>
</reference>
<evidence type="ECO:0000313" key="3">
    <source>
        <dbReference type="Proteomes" id="UP001142317"/>
    </source>
</evidence>
<evidence type="ECO:0000256" key="1">
    <source>
        <dbReference type="SAM" id="MobiDB-lite"/>
    </source>
</evidence>
<protein>
    <submittedName>
        <fullName evidence="2">Uncharacterized protein</fullName>
    </submittedName>
</protein>
<keyword evidence="3" id="KW-1185">Reference proteome</keyword>
<accession>A0A9W6M3C7</accession>
<gene>
    <name evidence="2" type="ORF">GCM10017586_13760</name>
</gene>
<dbReference type="Proteomes" id="UP001142317">
    <property type="component" value="Unassembled WGS sequence"/>
</dbReference>
<comment type="caution">
    <text evidence="2">The sequence shown here is derived from an EMBL/GenBank/DDBJ whole genome shotgun (WGS) entry which is preliminary data.</text>
</comment>
<proteinExistence type="predicted"/>
<dbReference type="AlphaFoldDB" id="A0A9W6M3C7"/>
<dbReference type="EMBL" id="BSEO01000005">
    <property type="protein sequence ID" value="GLJ79694.1"/>
    <property type="molecule type" value="Genomic_DNA"/>
</dbReference>
<feature type="region of interest" description="Disordered" evidence="1">
    <location>
        <begin position="1"/>
        <end position="23"/>
    </location>
</feature>
<feature type="region of interest" description="Disordered" evidence="1">
    <location>
        <begin position="49"/>
        <end position="82"/>
    </location>
</feature>
<name>A0A9W6M3C7_9MICO</name>
<dbReference type="RefSeq" id="WP_245338181.1">
    <property type="nucleotide sequence ID" value="NZ_BSEO01000005.1"/>
</dbReference>
<sequence length="241" mass="26568">MRPQLDTDSPARPLRTGFRSTRSTPGIRITASVALALAGTLLTGCASVTSGGEPAASETRTETTPDPAAWEPDLPSWDGLPSHPVSPDEYAATFMQANPNNPQHRHLDGILDYYTEAAIAFPLPLPDGYTFPVDPGYYDRPEDGPNWSEIVTANRIFWYWEFANVDAARTALSHGDAETATAYFDVIRDGYLSAVFPNNYADLPASEWYDNVYGPMREGDFADYEHLVHNPFPWQPPATTP</sequence>
<evidence type="ECO:0000313" key="2">
    <source>
        <dbReference type="EMBL" id="GLJ79694.1"/>
    </source>
</evidence>